<gene>
    <name evidence="2" type="ORF">SBAD_LOCUS258</name>
</gene>
<dbReference type="PROSITE" id="PS51340">
    <property type="entry name" value="MOSC"/>
    <property type="match status" value="1"/>
</dbReference>
<feature type="domain" description="MOSC" evidence="1">
    <location>
        <begin position="1"/>
        <end position="152"/>
    </location>
</feature>
<dbReference type="GO" id="GO:0030170">
    <property type="term" value="F:pyridoxal phosphate binding"/>
    <property type="evidence" value="ECO:0007669"/>
    <property type="project" value="InterPro"/>
</dbReference>
<dbReference type="InterPro" id="IPR011037">
    <property type="entry name" value="Pyrv_Knase-like_insert_dom_sf"/>
</dbReference>
<dbReference type="OrthoDB" id="420046at2759"/>
<dbReference type="GO" id="GO:0003824">
    <property type="term" value="F:catalytic activity"/>
    <property type="evidence" value="ECO:0007669"/>
    <property type="project" value="InterPro"/>
</dbReference>
<dbReference type="WBParaSite" id="SBAD_0000027501-mRNA-1">
    <property type="protein sequence ID" value="SBAD_0000027501-mRNA-1"/>
    <property type="gene ID" value="SBAD_0000027501"/>
</dbReference>
<keyword evidence="3" id="KW-1185">Reference proteome</keyword>
<dbReference type="AlphaFoldDB" id="A0A183I9G4"/>
<dbReference type="GO" id="GO:0030151">
    <property type="term" value="F:molybdenum ion binding"/>
    <property type="evidence" value="ECO:0007669"/>
    <property type="project" value="InterPro"/>
</dbReference>
<dbReference type="EMBL" id="UZAM01000515">
    <property type="protein sequence ID" value="VDO81533.1"/>
    <property type="molecule type" value="Genomic_DNA"/>
</dbReference>
<sequence length="159" mass="17857">MTAVDSGAKASEWLNAVLDSSGLSFASRAQYLLVNSSTIRHFMSVLALDGVWCSESELTVRFRPNLVISGVPPFQEETWQRIKIDHVFFRCVGTCSRCRVICVDPETGNMDNRLLTALRKVHDYKLTFGIYLAAETSIDQLKISVGDAVEVIDYKQLRH</sequence>
<proteinExistence type="predicted"/>
<dbReference type="Pfam" id="PF03473">
    <property type="entry name" value="MOSC"/>
    <property type="match status" value="1"/>
</dbReference>
<accession>A0A183I9G4</accession>
<reference evidence="4" key="1">
    <citation type="submission" date="2016-06" db="UniProtKB">
        <authorList>
            <consortium name="WormBaseParasite"/>
        </authorList>
    </citation>
    <scope>IDENTIFICATION</scope>
</reference>
<dbReference type="SUPFAM" id="SSF50800">
    <property type="entry name" value="PK beta-barrel domain-like"/>
    <property type="match status" value="1"/>
</dbReference>
<evidence type="ECO:0000313" key="3">
    <source>
        <dbReference type="Proteomes" id="UP000270296"/>
    </source>
</evidence>
<reference evidence="2 3" key="2">
    <citation type="submission" date="2018-11" db="EMBL/GenBank/DDBJ databases">
        <authorList>
            <consortium name="Pathogen Informatics"/>
        </authorList>
    </citation>
    <scope>NUCLEOTIDE SEQUENCE [LARGE SCALE GENOMIC DNA]</scope>
</reference>
<protein>
    <submittedName>
        <fullName evidence="4">MOSC domain-containing protein</fullName>
    </submittedName>
</protein>
<evidence type="ECO:0000259" key="1">
    <source>
        <dbReference type="PROSITE" id="PS51340"/>
    </source>
</evidence>
<organism evidence="4">
    <name type="scientific">Soboliphyme baturini</name>
    <dbReference type="NCBI Taxonomy" id="241478"/>
    <lineage>
        <taxon>Eukaryota</taxon>
        <taxon>Metazoa</taxon>
        <taxon>Ecdysozoa</taxon>
        <taxon>Nematoda</taxon>
        <taxon>Enoplea</taxon>
        <taxon>Dorylaimia</taxon>
        <taxon>Dioctophymatida</taxon>
        <taxon>Dioctophymatoidea</taxon>
        <taxon>Soboliphymatidae</taxon>
        <taxon>Soboliphyme</taxon>
    </lineage>
</organism>
<name>A0A183I9G4_9BILA</name>
<evidence type="ECO:0000313" key="4">
    <source>
        <dbReference type="WBParaSite" id="SBAD_0000027501-mRNA-1"/>
    </source>
</evidence>
<dbReference type="Proteomes" id="UP000270296">
    <property type="component" value="Unassembled WGS sequence"/>
</dbReference>
<dbReference type="InterPro" id="IPR005302">
    <property type="entry name" value="MoCF_Sase_C"/>
</dbReference>
<evidence type="ECO:0000313" key="2">
    <source>
        <dbReference type="EMBL" id="VDO81533.1"/>
    </source>
</evidence>